<keyword evidence="4" id="KW-1133">Transmembrane helix</keyword>
<evidence type="ECO:0000256" key="3">
    <source>
        <dbReference type="ARBA" id="ARBA00037942"/>
    </source>
</evidence>
<keyword evidence="6" id="KW-1185">Reference proteome</keyword>
<evidence type="ECO:0000313" key="6">
    <source>
        <dbReference type="Proteomes" id="UP000694941"/>
    </source>
</evidence>
<dbReference type="SUPFAM" id="SSF53474">
    <property type="entry name" value="alpha/beta-Hydrolases"/>
    <property type="match status" value="1"/>
</dbReference>
<dbReference type="GeneID" id="106462529"/>
<gene>
    <name evidence="7" type="primary">LOC106462529</name>
</gene>
<dbReference type="RefSeq" id="XP_013777915.1">
    <property type="nucleotide sequence ID" value="XM_013922461.2"/>
</dbReference>
<evidence type="ECO:0000313" key="7">
    <source>
        <dbReference type="RefSeq" id="XP_013777915.1"/>
    </source>
</evidence>
<name>A0ABM1BA60_LIMPO</name>
<comment type="similarity">
    <text evidence="3">Belongs to the AB hydrolase superfamily. ABHD14 family.</text>
</comment>
<dbReference type="Proteomes" id="UP000694941">
    <property type="component" value="Unplaced"/>
</dbReference>
<accession>A0ABM1BA60</accession>
<keyword evidence="4" id="KW-0812">Transmembrane</keyword>
<keyword evidence="4" id="KW-0472">Membrane</keyword>
<dbReference type="Gene3D" id="3.40.50.1820">
    <property type="entry name" value="alpha/beta hydrolase"/>
    <property type="match status" value="1"/>
</dbReference>
<protein>
    <submittedName>
        <fullName evidence="7">Protein ABHD14B-like isoform X1</fullName>
    </submittedName>
</protein>
<feature type="domain" description="AB hydrolase-1" evidence="5">
    <location>
        <begin position="110"/>
        <end position="250"/>
    </location>
</feature>
<dbReference type="PANTHER" id="PTHR46197">
    <property type="entry name" value="PROTEIN ABHD14B-LIKE"/>
    <property type="match status" value="1"/>
</dbReference>
<comment type="subcellular location">
    <subcellularLocation>
        <location evidence="1">Cytoplasm</location>
    </subcellularLocation>
</comment>
<keyword evidence="2" id="KW-0963">Cytoplasm</keyword>
<proteinExistence type="inferred from homology"/>
<evidence type="ECO:0000259" key="5">
    <source>
        <dbReference type="Pfam" id="PF00561"/>
    </source>
</evidence>
<sequence length="312" mass="34153">MATGRQIVMTGLLSIPLWLAAAFLLYWPSDADPKSIPHPIGWSGSKDETKDPSTSNFWKHVDLKSQEIPETVTKRSASIKVKESVLSVDNVQVFYREAQSEGESSAHISILLLHGAAFSSETWLHLGTIQILAAMGYRTVAIDVPGYGKSSLADISDHGEFLNHVIKALDLKRPVVVSPSMSGTYALPYLLKHSEEMGGYIPVAPVGTGILERQSCASSQTEEDQLASVCESLRKFLKPPLPNLSCIKTPTLVVFGEYDRGKHSALLCLLPRSQAAEIPEGRHPAYLDNPKLWHKLLYNFLGHAAQLAAKSQ</sequence>
<feature type="transmembrane region" description="Helical" evidence="4">
    <location>
        <begin position="7"/>
        <end position="27"/>
    </location>
</feature>
<dbReference type="InterPro" id="IPR000073">
    <property type="entry name" value="AB_hydrolase_1"/>
</dbReference>
<organism evidence="6 7">
    <name type="scientific">Limulus polyphemus</name>
    <name type="common">Atlantic horseshoe crab</name>
    <dbReference type="NCBI Taxonomy" id="6850"/>
    <lineage>
        <taxon>Eukaryota</taxon>
        <taxon>Metazoa</taxon>
        <taxon>Ecdysozoa</taxon>
        <taxon>Arthropoda</taxon>
        <taxon>Chelicerata</taxon>
        <taxon>Merostomata</taxon>
        <taxon>Xiphosura</taxon>
        <taxon>Limulidae</taxon>
        <taxon>Limulus</taxon>
    </lineage>
</organism>
<dbReference type="Pfam" id="PF00561">
    <property type="entry name" value="Abhydrolase_1"/>
    <property type="match status" value="1"/>
</dbReference>
<evidence type="ECO:0000256" key="1">
    <source>
        <dbReference type="ARBA" id="ARBA00004496"/>
    </source>
</evidence>
<evidence type="ECO:0000256" key="2">
    <source>
        <dbReference type="ARBA" id="ARBA00022490"/>
    </source>
</evidence>
<evidence type="ECO:0000256" key="4">
    <source>
        <dbReference type="SAM" id="Phobius"/>
    </source>
</evidence>
<reference evidence="7" key="1">
    <citation type="submission" date="2025-08" db="UniProtKB">
        <authorList>
            <consortium name="RefSeq"/>
        </authorList>
    </citation>
    <scope>IDENTIFICATION</scope>
    <source>
        <tissue evidence="7">Muscle</tissue>
    </source>
</reference>
<dbReference type="PANTHER" id="PTHR46197:SF3">
    <property type="entry name" value="AB HYDROLASE-1 DOMAIN-CONTAINING PROTEIN"/>
    <property type="match status" value="1"/>
</dbReference>
<dbReference type="InterPro" id="IPR029058">
    <property type="entry name" value="AB_hydrolase_fold"/>
</dbReference>